<accession>A0A6A5DI46</accession>
<dbReference type="CTD" id="24594153"/>
<dbReference type="SUPFAM" id="SSF52317">
    <property type="entry name" value="Class I glutamine amidotransferase-like"/>
    <property type="match status" value="1"/>
</dbReference>
<dbReference type="EMBL" id="AMPZ03000002">
    <property type="protein sequence ID" value="KAH9592851.1"/>
    <property type="molecule type" value="Genomic_DNA"/>
</dbReference>
<dbReference type="InterPro" id="IPR015834">
    <property type="entry name" value="UCP016642"/>
</dbReference>
<dbReference type="GeneID" id="24594153"/>
<keyword evidence="2" id="KW-1185">Reference proteome</keyword>
<reference evidence="1" key="3">
    <citation type="submission" date="2021-06" db="EMBL/GenBank/DDBJ databases">
        <title>Chromosome-level genome assembly for S. haematobium.</title>
        <authorList>
            <person name="Stroehlein A.J."/>
        </authorList>
    </citation>
    <scope>NUCLEOTIDE SEQUENCE</scope>
</reference>
<reference evidence="1" key="1">
    <citation type="journal article" date="2012" name="Nat. Genet.">
        <title>Whole-genome sequence of Schistosoma haematobium.</title>
        <authorList>
            <person name="Young N.D."/>
            <person name="Jex A.R."/>
            <person name="Li B."/>
            <person name="Liu S."/>
            <person name="Yang L."/>
            <person name="Xiong Z."/>
            <person name="Li Y."/>
            <person name="Cantacessi C."/>
            <person name="Hall R.S."/>
            <person name="Xu X."/>
            <person name="Chen F."/>
            <person name="Wu X."/>
            <person name="Zerlotini A."/>
            <person name="Oliveira G."/>
            <person name="Hofmann A."/>
            <person name="Zhang G."/>
            <person name="Fang X."/>
            <person name="Kang Y."/>
            <person name="Campbell B.E."/>
            <person name="Loukas A."/>
            <person name="Ranganathan S."/>
            <person name="Rollinson D."/>
            <person name="Rinaldi G."/>
            <person name="Brindley P.J."/>
            <person name="Yang H."/>
            <person name="Wang J."/>
            <person name="Wang J."/>
            <person name="Gasser R.B."/>
        </authorList>
    </citation>
    <scope>NUCLEOTIDE SEQUENCE</scope>
</reference>
<dbReference type="Proteomes" id="UP000471633">
    <property type="component" value="Unassembled WGS sequence"/>
</dbReference>
<evidence type="ECO:0000313" key="1">
    <source>
        <dbReference type="EMBL" id="KAH9592851.1"/>
    </source>
</evidence>
<dbReference type="AlphaFoldDB" id="A0A6A5DI46"/>
<organism evidence="1 2">
    <name type="scientific">Schistosoma haematobium</name>
    <name type="common">Blood fluke</name>
    <dbReference type="NCBI Taxonomy" id="6185"/>
    <lineage>
        <taxon>Eukaryota</taxon>
        <taxon>Metazoa</taxon>
        <taxon>Spiralia</taxon>
        <taxon>Lophotrochozoa</taxon>
        <taxon>Platyhelminthes</taxon>
        <taxon>Trematoda</taxon>
        <taxon>Digenea</taxon>
        <taxon>Strigeidida</taxon>
        <taxon>Schistosomatoidea</taxon>
        <taxon>Schistosomatidae</taxon>
        <taxon>Schistosoma</taxon>
    </lineage>
</organism>
<dbReference type="PIRSF" id="PIRSF016642">
    <property type="entry name" value="UCP016642"/>
    <property type="match status" value="1"/>
</dbReference>
<comment type="caution">
    <text evidence="1">The sequence shown here is derived from an EMBL/GenBank/DDBJ whole genome shotgun (WGS) entry which is preliminary data.</text>
</comment>
<evidence type="ECO:0000313" key="2">
    <source>
        <dbReference type="Proteomes" id="UP000471633"/>
    </source>
</evidence>
<reference evidence="1" key="4">
    <citation type="journal article" date="2022" name="PLoS Pathog.">
        <title>Chromosome-level genome of Schistosoma haematobium underpins genome-wide explorations of molecular variation.</title>
        <authorList>
            <person name="Stroehlein A.J."/>
            <person name="Korhonen P.K."/>
            <person name="Lee V.V."/>
            <person name="Ralph S.A."/>
            <person name="Mentink-Kane M."/>
            <person name="You H."/>
            <person name="McManus D.P."/>
            <person name="Tchuente L.T."/>
            <person name="Stothard J.R."/>
            <person name="Kaur P."/>
            <person name="Dudchenko O."/>
            <person name="Aiden E.L."/>
            <person name="Yang B."/>
            <person name="Yang H."/>
            <person name="Emery A.M."/>
            <person name="Webster B.L."/>
            <person name="Brindley P.J."/>
            <person name="Rollinson D."/>
            <person name="Chang B.C.H."/>
            <person name="Gasser R.B."/>
            <person name="Young N.D."/>
        </authorList>
    </citation>
    <scope>NUCLEOTIDE SEQUENCE</scope>
</reference>
<reference evidence="1" key="2">
    <citation type="journal article" date="2019" name="Gigascience">
        <title>High-quality Schistosoma haematobium genome achieved by single-molecule and long-range sequencing.</title>
        <authorList>
            <person name="Stroehlein A.J."/>
            <person name="Korhonen P.K."/>
            <person name="Chong T.M."/>
            <person name="Lim Y.L."/>
            <person name="Chan K.G."/>
            <person name="Webster B."/>
            <person name="Rollinson D."/>
            <person name="Brindley P.J."/>
            <person name="Gasser R.B."/>
            <person name="Young N.D."/>
        </authorList>
    </citation>
    <scope>NUCLEOTIDE SEQUENCE</scope>
</reference>
<sequence>MVHKQIQIYKDLGTSERCYIHLKNAFQYLTPLYKIEEINSTIINNQNIQSNLLCFGGGYDLGYLNSLQLSGCLNIHNYIKENMGRYLGICAGAYFACDYCCFDMNGPLEVYGERYIKLFQGIGSGPVFPGFQYNSENGSYAVSIQAVPKNLIPQTATVYYNGGCTFESINWEDSQVLYTYSDNGKPAIIGSKLGNGCGILSGVHFEYDPYLLEKQIYNVDPKNNGNVDVINNYAFIETLKTNNSSRLKLFETLITLLLNPDNESVLMK</sequence>
<dbReference type="InterPro" id="IPR019197">
    <property type="entry name" value="Biotin-prot_ligase_N"/>
</dbReference>
<dbReference type="KEGG" id="shx:MS3_00004634"/>
<proteinExistence type="predicted"/>
<dbReference type="RefSeq" id="XP_035588547.1">
    <property type="nucleotide sequence ID" value="XM_035731124.2"/>
</dbReference>
<gene>
    <name evidence="1" type="primary">BPL1</name>
    <name evidence="1" type="ORF">MS3_00004634</name>
</gene>
<dbReference type="InterPro" id="IPR029062">
    <property type="entry name" value="Class_I_gatase-like"/>
</dbReference>
<protein>
    <submittedName>
        <fullName evidence="1">Biotin holocarboxylase synthetase</fullName>
    </submittedName>
</protein>
<name>A0A6A5DI46_SCHHA</name>
<dbReference type="Pfam" id="PF09825">
    <property type="entry name" value="BPL_N"/>
    <property type="match status" value="1"/>
</dbReference>